<dbReference type="InterPro" id="IPR019109">
    <property type="entry name" value="MamF_MmsF"/>
</dbReference>
<proteinExistence type="predicted"/>
<evidence type="ECO:0000256" key="2">
    <source>
        <dbReference type="ARBA" id="ARBA00022692"/>
    </source>
</evidence>
<dbReference type="OrthoDB" id="9808930at2"/>
<dbReference type="AlphaFoldDB" id="A0A5D4XTQ4"/>
<comment type="subcellular location">
    <subcellularLocation>
        <location evidence="1">Membrane</location>
        <topology evidence="1">Multi-pass membrane protein</topology>
    </subcellularLocation>
</comment>
<gene>
    <name evidence="6" type="ORF">FZO89_14460</name>
</gene>
<keyword evidence="4 5" id="KW-0472">Membrane</keyword>
<protein>
    <submittedName>
        <fullName evidence="6">DUF4870 domain-containing protein</fullName>
    </submittedName>
</protein>
<evidence type="ECO:0000256" key="5">
    <source>
        <dbReference type="SAM" id="Phobius"/>
    </source>
</evidence>
<feature type="transmembrane region" description="Helical" evidence="5">
    <location>
        <begin position="20"/>
        <end position="41"/>
    </location>
</feature>
<dbReference type="Proteomes" id="UP000324973">
    <property type="component" value="Unassembled WGS sequence"/>
</dbReference>
<dbReference type="Pfam" id="PF09685">
    <property type="entry name" value="MamF_MmsF"/>
    <property type="match status" value="1"/>
</dbReference>
<evidence type="ECO:0000313" key="6">
    <source>
        <dbReference type="EMBL" id="TYT27363.1"/>
    </source>
</evidence>
<evidence type="ECO:0000256" key="4">
    <source>
        <dbReference type="ARBA" id="ARBA00023136"/>
    </source>
</evidence>
<organism evidence="6 7">
    <name type="scientific">Luteimonas viscosa</name>
    <dbReference type="NCBI Taxonomy" id="1132694"/>
    <lineage>
        <taxon>Bacteria</taxon>
        <taxon>Pseudomonadati</taxon>
        <taxon>Pseudomonadota</taxon>
        <taxon>Gammaproteobacteria</taxon>
        <taxon>Lysobacterales</taxon>
        <taxon>Lysobacteraceae</taxon>
        <taxon>Luteimonas</taxon>
    </lineage>
</organism>
<keyword evidence="7" id="KW-1185">Reference proteome</keyword>
<sequence length="119" mass="13181">MNDFNPIPGDTASQDDRTVAMLTHLSGIILGFIVPLVVWLINKDKTDKGFLISQSKEALNFQITLLFGYIVGIILSVILIGALLNFLIWIVCIIFAIIAGLAANKGEDYRYPFAIRLIK</sequence>
<keyword evidence="3 5" id="KW-1133">Transmembrane helix</keyword>
<dbReference type="RefSeq" id="WP_149103914.1">
    <property type="nucleotide sequence ID" value="NZ_VTFT01000001.1"/>
</dbReference>
<name>A0A5D4XTQ4_9GAMM</name>
<evidence type="ECO:0000313" key="7">
    <source>
        <dbReference type="Proteomes" id="UP000324973"/>
    </source>
</evidence>
<comment type="caution">
    <text evidence="6">The sequence shown here is derived from an EMBL/GenBank/DDBJ whole genome shotgun (WGS) entry which is preliminary data.</text>
</comment>
<keyword evidence="2 5" id="KW-0812">Transmembrane</keyword>
<evidence type="ECO:0000256" key="3">
    <source>
        <dbReference type="ARBA" id="ARBA00022989"/>
    </source>
</evidence>
<reference evidence="6 7" key="1">
    <citation type="submission" date="2019-08" db="EMBL/GenBank/DDBJ databases">
        <title>Luteimonas viscosus sp. nov., isolated from soil of a sunflower field.</title>
        <authorList>
            <person name="Jianli Z."/>
            <person name="Ying Z."/>
        </authorList>
    </citation>
    <scope>NUCLEOTIDE SEQUENCE [LARGE SCALE GENOMIC DNA]</scope>
    <source>
        <strain evidence="6 7">XBU10</strain>
    </source>
</reference>
<feature type="transmembrane region" description="Helical" evidence="5">
    <location>
        <begin position="61"/>
        <end position="80"/>
    </location>
</feature>
<accession>A0A5D4XTQ4</accession>
<dbReference type="EMBL" id="VTFT01000001">
    <property type="protein sequence ID" value="TYT27363.1"/>
    <property type="molecule type" value="Genomic_DNA"/>
</dbReference>
<feature type="transmembrane region" description="Helical" evidence="5">
    <location>
        <begin position="86"/>
        <end position="103"/>
    </location>
</feature>
<evidence type="ECO:0000256" key="1">
    <source>
        <dbReference type="ARBA" id="ARBA00004141"/>
    </source>
</evidence>